<dbReference type="RefSeq" id="WP_189212416.1">
    <property type="nucleotide sequence ID" value="NZ_BMRB01000003.1"/>
</dbReference>
<proteinExistence type="predicted"/>
<dbReference type="Proteomes" id="UP000660680">
    <property type="component" value="Unassembled WGS sequence"/>
</dbReference>
<evidence type="ECO:0000313" key="2">
    <source>
        <dbReference type="EMBL" id="GGS44219.1"/>
    </source>
</evidence>
<feature type="transmembrane region" description="Helical" evidence="1">
    <location>
        <begin position="90"/>
        <end position="109"/>
    </location>
</feature>
<evidence type="ECO:0000256" key="1">
    <source>
        <dbReference type="SAM" id="Phobius"/>
    </source>
</evidence>
<feature type="transmembrane region" description="Helical" evidence="1">
    <location>
        <begin position="62"/>
        <end position="83"/>
    </location>
</feature>
<reference evidence="2" key="1">
    <citation type="journal article" date="2014" name="Int. J. Syst. Evol. Microbiol.">
        <title>Complete genome sequence of Corynebacterium casei LMG S-19264T (=DSM 44701T), isolated from a smear-ripened cheese.</title>
        <authorList>
            <consortium name="US DOE Joint Genome Institute (JGI-PGF)"/>
            <person name="Walter F."/>
            <person name="Albersmeier A."/>
            <person name="Kalinowski J."/>
            <person name="Ruckert C."/>
        </authorList>
    </citation>
    <scope>NUCLEOTIDE SEQUENCE</scope>
    <source>
        <strain evidence="2">JCM 3276</strain>
    </source>
</reference>
<gene>
    <name evidence="2" type="ORF">GCM10010171_44250</name>
</gene>
<reference evidence="2" key="2">
    <citation type="submission" date="2020-09" db="EMBL/GenBank/DDBJ databases">
        <authorList>
            <person name="Sun Q."/>
            <person name="Ohkuma M."/>
        </authorList>
    </citation>
    <scope>NUCLEOTIDE SEQUENCE</scope>
    <source>
        <strain evidence="2">JCM 3276</strain>
    </source>
</reference>
<keyword evidence="1" id="KW-0472">Membrane</keyword>
<keyword evidence="3" id="KW-1185">Reference proteome</keyword>
<keyword evidence="1" id="KW-0812">Transmembrane</keyword>
<dbReference type="AlphaFoldDB" id="A0A918GM18"/>
<dbReference type="EMBL" id="BMRB01000003">
    <property type="protein sequence ID" value="GGS44219.1"/>
    <property type="molecule type" value="Genomic_DNA"/>
</dbReference>
<dbReference type="InterPro" id="IPR021125">
    <property type="entry name" value="DUF2127"/>
</dbReference>
<dbReference type="Pfam" id="PF09900">
    <property type="entry name" value="DUF2127"/>
    <property type="match status" value="1"/>
</dbReference>
<keyword evidence="1" id="KW-1133">Transmembrane helix</keyword>
<sequence length="146" mass="15040">MVLRLAATLKGVDGAGQLLAALLLAVVPPAALTGLANAVLTRDLLGDLDGGIAHRLTQHFATGRGFAVAYLLAHGAVKIALAFALLRGRLAVYPVACVVLAAFIVFEAARAVRTGSVALAVLAVIDVVVVVAVARELVRRPDFRQG</sequence>
<accession>A0A918GM18</accession>
<organism evidence="2 3">
    <name type="scientific">Actinokineospora fastidiosa</name>
    <dbReference type="NCBI Taxonomy" id="1816"/>
    <lineage>
        <taxon>Bacteria</taxon>
        <taxon>Bacillati</taxon>
        <taxon>Actinomycetota</taxon>
        <taxon>Actinomycetes</taxon>
        <taxon>Pseudonocardiales</taxon>
        <taxon>Pseudonocardiaceae</taxon>
        <taxon>Actinokineospora</taxon>
    </lineage>
</organism>
<evidence type="ECO:0008006" key="4">
    <source>
        <dbReference type="Google" id="ProtNLM"/>
    </source>
</evidence>
<name>A0A918GM18_9PSEU</name>
<evidence type="ECO:0000313" key="3">
    <source>
        <dbReference type="Proteomes" id="UP000660680"/>
    </source>
</evidence>
<comment type="caution">
    <text evidence="2">The sequence shown here is derived from an EMBL/GenBank/DDBJ whole genome shotgun (WGS) entry which is preliminary data.</text>
</comment>
<protein>
    <recommendedName>
        <fullName evidence="4">DUF2127 domain-containing protein</fullName>
    </recommendedName>
</protein>
<feature type="transmembrane region" description="Helical" evidence="1">
    <location>
        <begin position="115"/>
        <end position="134"/>
    </location>
</feature>